<evidence type="ECO:0000313" key="3">
    <source>
        <dbReference type="Proteomes" id="UP000051448"/>
    </source>
</evidence>
<comment type="caution">
    <text evidence="2">The sequence shown here is derived from an EMBL/GenBank/DDBJ whole genome shotgun (WGS) entry which is preliminary data.</text>
</comment>
<feature type="domain" description="Helicase Helix-turn-helix" evidence="1">
    <location>
        <begin position="251"/>
        <end position="335"/>
    </location>
</feature>
<organism evidence="2 3">
    <name type="scientific">Liquorilactobacillus hordei DSM 19519</name>
    <dbReference type="NCBI Taxonomy" id="1423759"/>
    <lineage>
        <taxon>Bacteria</taxon>
        <taxon>Bacillati</taxon>
        <taxon>Bacillota</taxon>
        <taxon>Bacilli</taxon>
        <taxon>Lactobacillales</taxon>
        <taxon>Lactobacillaceae</taxon>
        <taxon>Liquorilactobacillus</taxon>
    </lineage>
</organism>
<accession>A0A0R1MJY9</accession>
<evidence type="ECO:0000313" key="2">
    <source>
        <dbReference type="EMBL" id="KRL08238.1"/>
    </source>
</evidence>
<reference evidence="2 3" key="1">
    <citation type="journal article" date="2015" name="Genome Announc.">
        <title>Expanding the biotechnology potential of lactobacilli through comparative genomics of 213 strains and associated genera.</title>
        <authorList>
            <person name="Sun Z."/>
            <person name="Harris H.M."/>
            <person name="McCann A."/>
            <person name="Guo C."/>
            <person name="Argimon S."/>
            <person name="Zhang W."/>
            <person name="Yang X."/>
            <person name="Jeffery I.B."/>
            <person name="Cooney J.C."/>
            <person name="Kagawa T.F."/>
            <person name="Liu W."/>
            <person name="Song Y."/>
            <person name="Salvetti E."/>
            <person name="Wrobel A."/>
            <person name="Rasinkangas P."/>
            <person name="Parkhill J."/>
            <person name="Rea M.C."/>
            <person name="O'Sullivan O."/>
            <person name="Ritari J."/>
            <person name="Douillard F.P."/>
            <person name="Paul Ross R."/>
            <person name="Yang R."/>
            <person name="Briner A.E."/>
            <person name="Felis G.E."/>
            <person name="de Vos W.M."/>
            <person name="Barrangou R."/>
            <person name="Klaenhammer T.R."/>
            <person name="Caufield P.W."/>
            <person name="Cui Y."/>
            <person name="Zhang H."/>
            <person name="O'Toole P.W."/>
        </authorList>
    </citation>
    <scope>NUCLEOTIDE SEQUENCE [LARGE SCALE GENOMIC DNA]</scope>
    <source>
        <strain evidence="2 3">DSM 19519</strain>
    </source>
</reference>
<dbReference type="Proteomes" id="UP000051448">
    <property type="component" value="Unassembled WGS sequence"/>
</dbReference>
<dbReference type="STRING" id="1423759.FC92_GL000027"/>
<evidence type="ECO:0000259" key="1">
    <source>
        <dbReference type="Pfam" id="PF14493"/>
    </source>
</evidence>
<dbReference type="AlphaFoldDB" id="A0A0R1MJY9"/>
<dbReference type="PATRIC" id="fig|1423759.3.peg.27"/>
<protein>
    <recommendedName>
        <fullName evidence="1">Helicase Helix-turn-helix domain-containing protein</fullName>
    </recommendedName>
</protein>
<name>A0A0R1MJY9_9LACO</name>
<dbReference type="InterPro" id="IPR029491">
    <property type="entry name" value="Helicase_HTH"/>
</dbReference>
<dbReference type="Pfam" id="PF14493">
    <property type="entry name" value="HTH_40"/>
    <property type="match status" value="1"/>
</dbReference>
<dbReference type="EMBL" id="AZDX01000001">
    <property type="protein sequence ID" value="KRL08238.1"/>
    <property type="molecule type" value="Genomic_DNA"/>
</dbReference>
<sequence length="344" mass="41076">MIYLNEKKWLLFFSDVQPRRHTVIRQVLCNKRTVSSLFWGMQYHILDWLNVEPNLNEQEFDLQITKLRNENYLEVTPTGLVLSPNGIIQKNNYQKSNYIITEPKLFQHINEKQWLDLLPLLIQVVSELSYHNRHYYVIGSSIRTQLFFRAWYQTVNNKEKLVTSLKHLLEAFLERFPKEQADIFMSLFSGHKTIGKTFQQVAMVLPDFSYEDVTTLWRDLGMQFALFLLRGDSVFKKLVVPINTEERLSKSASITYQLFNERQNIERIAKRRRLRISTIKEHLLESAILCDKFPYDSLITVEEYEIMTKTFTGDVTNWDYNQLSNRIEFFKYRLFQIERSKKIG</sequence>
<gene>
    <name evidence="2" type="ORF">FC92_GL000027</name>
</gene>
<keyword evidence="3" id="KW-1185">Reference proteome</keyword>
<proteinExistence type="predicted"/>